<gene>
    <name evidence="1" type="ORF">HU752_020965</name>
</gene>
<accession>A0A9E6TQX4</accession>
<evidence type="ECO:0000313" key="1">
    <source>
        <dbReference type="EMBL" id="QXI26400.1"/>
    </source>
</evidence>
<reference evidence="1 2" key="2">
    <citation type="journal article" date="2021" name="Microorganisms">
        <title>The Ever-Expanding Pseudomonas Genus: Description of 43 New Species and Partition of the Pseudomonas putida Group.</title>
        <authorList>
            <person name="Girard L."/>
            <person name="Lood C."/>
            <person name="Hofte M."/>
            <person name="Vandamme P."/>
            <person name="Rokni-Zadeh H."/>
            <person name="van Noort V."/>
            <person name="Lavigne R."/>
            <person name="De Mot R."/>
        </authorList>
    </citation>
    <scope>NUCLEOTIDE SEQUENCE [LARGE SCALE GENOMIC DNA]</scope>
    <source>
        <strain evidence="1 2">RW8P3</strain>
    </source>
</reference>
<protein>
    <submittedName>
        <fullName evidence="1">Uncharacterized protein</fullName>
    </submittedName>
</protein>
<organism evidence="1 2">
    <name type="scientific">Pseudomonas vanderleydeniana</name>
    <dbReference type="NCBI Taxonomy" id="2745495"/>
    <lineage>
        <taxon>Bacteria</taxon>
        <taxon>Pseudomonadati</taxon>
        <taxon>Pseudomonadota</taxon>
        <taxon>Gammaproteobacteria</taxon>
        <taxon>Pseudomonadales</taxon>
        <taxon>Pseudomonadaceae</taxon>
        <taxon>Pseudomonas</taxon>
    </lineage>
</organism>
<name>A0A9E6TQX4_9PSED</name>
<dbReference type="EMBL" id="CP077093">
    <property type="protein sequence ID" value="QXI26400.1"/>
    <property type="molecule type" value="Genomic_DNA"/>
</dbReference>
<proteinExistence type="predicted"/>
<dbReference type="Proteomes" id="UP000634530">
    <property type="component" value="Chromosome"/>
</dbReference>
<sequence length="253" mass="28462">MPMKFTTVSHSNPDFVEQQRSARENNIDWLARAITTLGGETPLNQSYILLLGANDTLSWRLRTGQSHLRFDLLPSYWSSAVLLKLHQSSLKESTVIHVPLFQPANGIFATERNGVVETPLSEFGNARTWKNIALITFPVPQVEVLSQLLLFEKGRSYIDALEHVLRWLAFAWGVARTPNPIHDGIGLPSACMLETLFASAGLDITPGLESRASSPEAIWATALYWYEHYTTNRLPTPKGRFFTPHDYDIKDGR</sequence>
<reference evidence="1 2" key="1">
    <citation type="journal article" date="2020" name="Microorganisms">
        <title>Reliable Identification of Environmental Pseudomonas Isolates Using the rpoD Gene.</title>
        <authorList>
            <consortium name="The Broad Institute Genome Sequencing Platform"/>
            <person name="Girard L."/>
            <person name="Lood C."/>
            <person name="Rokni-Zadeh H."/>
            <person name="van Noort V."/>
            <person name="Lavigne R."/>
            <person name="De Mot R."/>
        </authorList>
    </citation>
    <scope>NUCLEOTIDE SEQUENCE [LARGE SCALE GENOMIC DNA]</scope>
    <source>
        <strain evidence="1 2">RW8P3</strain>
    </source>
</reference>
<keyword evidence="2" id="KW-1185">Reference proteome</keyword>
<dbReference type="RefSeq" id="WP_186675820.1">
    <property type="nucleotide sequence ID" value="NZ_CP077093.1"/>
</dbReference>
<dbReference type="AlphaFoldDB" id="A0A9E6TQX4"/>
<evidence type="ECO:0000313" key="2">
    <source>
        <dbReference type="Proteomes" id="UP000634530"/>
    </source>
</evidence>
<dbReference type="KEGG" id="pvw:HU752_020965"/>